<organism evidence="2 3">
    <name type="scientific">Hibiscus sabdariffa</name>
    <name type="common">roselle</name>
    <dbReference type="NCBI Taxonomy" id="183260"/>
    <lineage>
        <taxon>Eukaryota</taxon>
        <taxon>Viridiplantae</taxon>
        <taxon>Streptophyta</taxon>
        <taxon>Embryophyta</taxon>
        <taxon>Tracheophyta</taxon>
        <taxon>Spermatophyta</taxon>
        <taxon>Magnoliopsida</taxon>
        <taxon>eudicotyledons</taxon>
        <taxon>Gunneridae</taxon>
        <taxon>Pentapetalae</taxon>
        <taxon>rosids</taxon>
        <taxon>malvids</taxon>
        <taxon>Malvales</taxon>
        <taxon>Malvaceae</taxon>
        <taxon>Malvoideae</taxon>
        <taxon>Hibiscus</taxon>
    </lineage>
</organism>
<evidence type="ECO:0000313" key="2">
    <source>
        <dbReference type="EMBL" id="KAK9000266.1"/>
    </source>
</evidence>
<name>A0ABR2QHV3_9ROSI</name>
<protein>
    <recommendedName>
        <fullName evidence="4">Wall-associated receptor kinase galacturonan-binding domain-containing protein</fullName>
    </recommendedName>
</protein>
<evidence type="ECO:0008006" key="4">
    <source>
        <dbReference type="Google" id="ProtNLM"/>
    </source>
</evidence>
<accession>A0ABR2QHV3</accession>
<feature type="chain" id="PRO_5046459961" description="Wall-associated receptor kinase galacturonan-binding domain-containing protein" evidence="1">
    <location>
        <begin position="27"/>
        <end position="274"/>
    </location>
</feature>
<gene>
    <name evidence="2" type="ORF">V6N11_080769</name>
</gene>
<keyword evidence="3" id="KW-1185">Reference proteome</keyword>
<evidence type="ECO:0000256" key="1">
    <source>
        <dbReference type="SAM" id="SignalP"/>
    </source>
</evidence>
<dbReference type="PANTHER" id="PTHR33491">
    <property type="entry name" value="OSJNBA0016N04.9 PROTEIN"/>
    <property type="match status" value="1"/>
</dbReference>
<comment type="caution">
    <text evidence="2">The sequence shown here is derived from an EMBL/GenBank/DDBJ whole genome shotgun (WGS) entry which is preliminary data.</text>
</comment>
<evidence type="ECO:0000313" key="3">
    <source>
        <dbReference type="Proteomes" id="UP001396334"/>
    </source>
</evidence>
<sequence length="274" mass="30184">MKMKMGSRGGFMEITMFMIISTATMAAEQPKPGCQSMCDVTIYTSTADPPKAFLSTSTIDVLHIDLDGEVRIRSWVSSDCYNSSGRSSRFRTWLRSGLYYISSTKNKFIAIGCDNYAIITGTNGQDYTTGCLSLCGGIDDVINGSCSGIGCCQASIPRGVRDYNISLRSFYNHSRVLSFNPCTFGFVVEEGEYTFSTSDLSRSDVRWKLPMVLDWTIGDQKFRIAVKPEKILKLTLAKRTPSVVNPNLVMDICAIAAMVLKGTLTSPMVAKVNY</sequence>
<dbReference type="Proteomes" id="UP001396334">
    <property type="component" value="Unassembled WGS sequence"/>
</dbReference>
<feature type="signal peptide" evidence="1">
    <location>
        <begin position="1"/>
        <end position="26"/>
    </location>
</feature>
<dbReference type="EMBL" id="JBBPBN010000037">
    <property type="protein sequence ID" value="KAK9000266.1"/>
    <property type="molecule type" value="Genomic_DNA"/>
</dbReference>
<proteinExistence type="predicted"/>
<keyword evidence="1" id="KW-0732">Signal</keyword>
<reference evidence="2 3" key="1">
    <citation type="journal article" date="2024" name="G3 (Bethesda)">
        <title>Genome assembly of Hibiscus sabdariffa L. provides insights into metabolisms of medicinal natural products.</title>
        <authorList>
            <person name="Kim T."/>
        </authorList>
    </citation>
    <scope>NUCLEOTIDE SEQUENCE [LARGE SCALE GENOMIC DNA]</scope>
    <source>
        <strain evidence="2">TK-2024</strain>
        <tissue evidence="2">Old leaves</tissue>
    </source>
</reference>